<evidence type="ECO:0000313" key="1">
    <source>
        <dbReference type="EMBL" id="KAI4326441.1"/>
    </source>
</evidence>
<dbReference type="Proteomes" id="UP001057402">
    <property type="component" value="Chromosome 9"/>
</dbReference>
<reference evidence="2" key="1">
    <citation type="journal article" date="2023" name="Front. Plant Sci.">
        <title>Chromosomal-level genome assembly of Melastoma candidum provides insights into trichome evolution.</title>
        <authorList>
            <person name="Zhong Y."/>
            <person name="Wu W."/>
            <person name="Sun C."/>
            <person name="Zou P."/>
            <person name="Liu Y."/>
            <person name="Dai S."/>
            <person name="Zhou R."/>
        </authorList>
    </citation>
    <scope>NUCLEOTIDE SEQUENCE [LARGE SCALE GENOMIC DNA]</scope>
</reference>
<sequence>MAAPPCLGGDPSVDKKHRWLSAKKAAGKYAREARTLMATQDPRELSAALSLLDTALSLSPRMELALELRARCLLQLRRFKDVADMLRDYIPSLKVASEESPASSTTTSSSSASSDGSSQPLSRERARLLPSLSGSDGFKCFSVRELKKRVMGGIWKNCEKQGQWRCLVLGQACCHLGLLEDAMVLLQNGKRLATAAFRRESVCWSDDSFSLTKLPAEAAESNPTEPGMPPSVLAEVESVTQLLYQIKLLIRRRTAAISALDAGLHTEAVRHFGKILDGRRGAPQGFLAECYMHRATAYRSLGRIAESIADCNRTLALESTCIQALETRAALLEQIRCLPDCLHDLEHLKLLYNTMLRDRKLPGPAWKRQYVQYREIPGRLCTLSAKIQGLKQRVTSRETGNIDYHVLMGLRQGCSRSELERAHLLLSLKHKPDKAIGFLEKCEFADERDVDTVKDRARMLAMLLYRLLQKGYNNIQASISAEEASKEIAALQATIKLQQQTIEAESVRAEEDTKAPVIKPWTASEKGVATESAYQGVFCRDLAAVSSLLSQVGINSRPLPLKYEAAALTC</sequence>
<proteinExistence type="predicted"/>
<evidence type="ECO:0000313" key="2">
    <source>
        <dbReference type="Proteomes" id="UP001057402"/>
    </source>
</evidence>
<dbReference type="EMBL" id="CM042888">
    <property type="protein sequence ID" value="KAI4326441.1"/>
    <property type="molecule type" value="Genomic_DNA"/>
</dbReference>
<comment type="caution">
    <text evidence="1">The sequence shown here is derived from an EMBL/GenBank/DDBJ whole genome shotgun (WGS) entry which is preliminary data.</text>
</comment>
<organism evidence="1 2">
    <name type="scientific">Melastoma candidum</name>
    <dbReference type="NCBI Taxonomy" id="119954"/>
    <lineage>
        <taxon>Eukaryota</taxon>
        <taxon>Viridiplantae</taxon>
        <taxon>Streptophyta</taxon>
        <taxon>Embryophyta</taxon>
        <taxon>Tracheophyta</taxon>
        <taxon>Spermatophyta</taxon>
        <taxon>Magnoliopsida</taxon>
        <taxon>eudicotyledons</taxon>
        <taxon>Gunneridae</taxon>
        <taxon>Pentapetalae</taxon>
        <taxon>rosids</taxon>
        <taxon>malvids</taxon>
        <taxon>Myrtales</taxon>
        <taxon>Melastomataceae</taxon>
        <taxon>Melastomatoideae</taxon>
        <taxon>Melastomateae</taxon>
        <taxon>Melastoma</taxon>
    </lineage>
</organism>
<protein>
    <submittedName>
        <fullName evidence="1">Uncharacterized protein</fullName>
    </submittedName>
</protein>
<name>A0ACB9MRU5_9MYRT</name>
<keyword evidence="2" id="KW-1185">Reference proteome</keyword>
<accession>A0ACB9MRU5</accession>
<gene>
    <name evidence="1" type="ORF">MLD38_031756</name>
</gene>